<feature type="region of interest" description="Disordered" evidence="1">
    <location>
        <begin position="35"/>
        <end position="109"/>
    </location>
</feature>
<feature type="region of interest" description="Disordered" evidence="1">
    <location>
        <begin position="1"/>
        <end position="20"/>
    </location>
</feature>
<evidence type="ECO:0000313" key="3">
    <source>
        <dbReference type="Proteomes" id="UP001501455"/>
    </source>
</evidence>
<feature type="compositionally biased region" description="Acidic residues" evidence="1">
    <location>
        <begin position="47"/>
        <end position="57"/>
    </location>
</feature>
<organism evidence="2 3">
    <name type="scientific">Streptomyces prasinosporus</name>
    <dbReference type="NCBI Taxonomy" id="68256"/>
    <lineage>
        <taxon>Bacteria</taxon>
        <taxon>Bacillati</taxon>
        <taxon>Actinomycetota</taxon>
        <taxon>Actinomycetes</taxon>
        <taxon>Kitasatosporales</taxon>
        <taxon>Streptomycetaceae</taxon>
        <taxon>Streptomyces</taxon>
        <taxon>Streptomyces albogriseolus group</taxon>
    </lineage>
</organism>
<accession>A0ABP6U264</accession>
<feature type="compositionally biased region" description="Pro residues" evidence="1">
    <location>
        <begin position="100"/>
        <end position="109"/>
    </location>
</feature>
<feature type="compositionally biased region" description="Basic residues" evidence="1">
    <location>
        <begin position="71"/>
        <end position="84"/>
    </location>
</feature>
<gene>
    <name evidence="2" type="ORF">GCM10019016_088600</name>
</gene>
<dbReference type="Proteomes" id="UP001501455">
    <property type="component" value="Unassembled WGS sequence"/>
</dbReference>
<sequence>MVTAGGTGRRPGTPGAGAPRLRVAELDVLYGAMLDCLEPEPAPAPEPEPEPEPEPVPEPEPASQADDRPRGTARRAGHGYRAFRVRLQIPPAPYSQHPAPSDPPPDPPS</sequence>
<proteinExistence type="predicted"/>
<evidence type="ECO:0000313" key="2">
    <source>
        <dbReference type="EMBL" id="GAA3501753.1"/>
    </source>
</evidence>
<name>A0ABP6U264_9ACTN</name>
<protein>
    <submittedName>
        <fullName evidence="2">Uncharacterized protein</fullName>
    </submittedName>
</protein>
<dbReference type="EMBL" id="BAAAXF010000060">
    <property type="protein sequence ID" value="GAA3501753.1"/>
    <property type="molecule type" value="Genomic_DNA"/>
</dbReference>
<keyword evidence="3" id="KW-1185">Reference proteome</keyword>
<comment type="caution">
    <text evidence="2">The sequence shown here is derived from an EMBL/GenBank/DDBJ whole genome shotgun (WGS) entry which is preliminary data.</text>
</comment>
<evidence type="ECO:0000256" key="1">
    <source>
        <dbReference type="SAM" id="MobiDB-lite"/>
    </source>
</evidence>
<reference evidence="3" key="1">
    <citation type="journal article" date="2019" name="Int. J. Syst. Evol. Microbiol.">
        <title>The Global Catalogue of Microorganisms (GCM) 10K type strain sequencing project: providing services to taxonomists for standard genome sequencing and annotation.</title>
        <authorList>
            <consortium name="The Broad Institute Genomics Platform"/>
            <consortium name="The Broad Institute Genome Sequencing Center for Infectious Disease"/>
            <person name="Wu L."/>
            <person name="Ma J."/>
        </authorList>
    </citation>
    <scope>NUCLEOTIDE SEQUENCE [LARGE SCALE GENOMIC DNA]</scope>
    <source>
        <strain evidence="3">JCM 4816</strain>
    </source>
</reference>
<feature type="compositionally biased region" description="Low complexity" evidence="1">
    <location>
        <begin position="10"/>
        <end position="20"/>
    </location>
</feature>